<gene>
    <name evidence="1" type="ORF">SAMN04488694_12219</name>
</gene>
<accession>A0A1I0IKQ5</accession>
<evidence type="ECO:0000313" key="2">
    <source>
        <dbReference type="Proteomes" id="UP000199320"/>
    </source>
</evidence>
<dbReference type="STRING" id="392421.SAMN04488694_12219"/>
<sequence>MVLNQNHIIIEVEFDIGHWLVFHHLSFERIGKEPTWDQRL</sequence>
<proteinExistence type="predicted"/>
<dbReference type="AlphaFoldDB" id="A0A1I0IKQ5"/>
<evidence type="ECO:0000313" key="1">
    <source>
        <dbReference type="EMBL" id="SET97655.1"/>
    </source>
</evidence>
<organism evidence="1 2">
    <name type="scientific">Natrinema hispanicum</name>
    <dbReference type="NCBI Taxonomy" id="392421"/>
    <lineage>
        <taxon>Archaea</taxon>
        <taxon>Methanobacteriati</taxon>
        <taxon>Methanobacteriota</taxon>
        <taxon>Stenosarchaea group</taxon>
        <taxon>Halobacteria</taxon>
        <taxon>Halobacteriales</taxon>
        <taxon>Natrialbaceae</taxon>
        <taxon>Natrinema</taxon>
    </lineage>
</organism>
<dbReference type="EMBL" id="FOIC01000022">
    <property type="protein sequence ID" value="SET97655.1"/>
    <property type="molecule type" value="Genomic_DNA"/>
</dbReference>
<keyword evidence="2" id="KW-1185">Reference proteome</keyword>
<dbReference type="Proteomes" id="UP000199320">
    <property type="component" value="Unassembled WGS sequence"/>
</dbReference>
<name>A0A1I0IKQ5_9EURY</name>
<reference evidence="2" key="1">
    <citation type="submission" date="2016-10" db="EMBL/GenBank/DDBJ databases">
        <authorList>
            <person name="Varghese N."/>
            <person name="Submissions S."/>
        </authorList>
    </citation>
    <scope>NUCLEOTIDE SEQUENCE [LARGE SCALE GENOMIC DNA]</scope>
    <source>
        <strain evidence="2">CDM_6</strain>
    </source>
</reference>
<protein>
    <submittedName>
        <fullName evidence="1">Uncharacterized protein</fullName>
    </submittedName>
</protein>